<dbReference type="EMBL" id="BDQF01000013">
    <property type="protein sequence ID" value="GAW82042.1"/>
    <property type="molecule type" value="Genomic_DNA"/>
</dbReference>
<dbReference type="InterPro" id="IPR008780">
    <property type="entry name" value="Plasmodium_Vir"/>
</dbReference>
<organism evidence="2 3">
    <name type="scientific">Plasmodium gonderi</name>
    <dbReference type="NCBI Taxonomy" id="77519"/>
    <lineage>
        <taxon>Eukaryota</taxon>
        <taxon>Sar</taxon>
        <taxon>Alveolata</taxon>
        <taxon>Apicomplexa</taxon>
        <taxon>Aconoidasida</taxon>
        <taxon>Haemosporida</taxon>
        <taxon>Plasmodiidae</taxon>
        <taxon>Plasmodium</taxon>
        <taxon>Plasmodium (Plasmodium)</taxon>
    </lineage>
</organism>
<gene>
    <name evidence="2" type="ORF">PGO_120340</name>
</gene>
<evidence type="ECO:0000313" key="3">
    <source>
        <dbReference type="Proteomes" id="UP000195521"/>
    </source>
</evidence>
<comment type="caution">
    <text evidence="2">The sequence shown here is derived from an EMBL/GenBank/DDBJ whole genome shotgun (WGS) entry which is preliminary data.</text>
</comment>
<dbReference type="Proteomes" id="UP000195521">
    <property type="component" value="Unassembled WGS sequence"/>
</dbReference>
<name>A0A1Y1JMH4_PLAGO</name>
<evidence type="ECO:0000313" key="2">
    <source>
        <dbReference type="EMBL" id="GAW82042.1"/>
    </source>
</evidence>
<proteinExistence type="predicted"/>
<keyword evidence="3" id="KW-1185">Reference proteome</keyword>
<reference evidence="3" key="1">
    <citation type="submission" date="2017-04" db="EMBL/GenBank/DDBJ databases">
        <title>Plasmodium gonderi genome.</title>
        <authorList>
            <person name="Arisue N."/>
            <person name="Honma H."/>
            <person name="Kawai S."/>
            <person name="Tougan T."/>
            <person name="Tanabe K."/>
            <person name="Horii T."/>
        </authorList>
    </citation>
    <scope>NUCLEOTIDE SEQUENCE [LARGE SCALE GENOMIC DNA]</scope>
    <source>
        <strain evidence="3">ATCC 30045</strain>
    </source>
</reference>
<sequence length="608" mass="72720">MSLILIPSYMDLSTLTASDLYKFYSSITASFNEGHSNYQCSSLRNCNSSNKNEICILCQKLKKILNEWEKYKENSDLSADMSCDYLNHWIYGKLKDTKAHPSDIDLFYKEWKNFTNGGDLCVNVPYNKLSTKELGNKKILFDFIEFYSDIKDIMNKGHKKNECCKYIKYIFKLFNVMKNKQNCKKYSIYLDELYFFKEKINNEMDFLKEKCPQYHLHLEIDKTIDNTIETLPYEQEIFQEKYNNSSQNISSHIVGEFPSEMSKYNNVLKELEAYKIYDEFNNKENLNISCSNCDRVSSFEFDYPGITDLCEKLYRNLKRISEITNEEKKYEKCGYLYYWIYGEVWRFFGKTPQNNIKNIVLNLIDVWYNSIYDLKLYECLYIEHPENGFRQWKEQKYLHDYFKNHESISKCTEKDVLECKIYCIYIANIIGLYKKHLNDCCVYFYDNEDSWENCDSYFNCNKKYNPYELLLKFGCDGQEHKEDMEKAYEETTIDKNVKLLSIKKPEKFKLNKIAEETHTNDELFGDPFNVVVLSFFSLIGMFLTFFLFYKFTPLKYRTYKKSIKKDKLMNDFHSQYAKKSLQNKSHHLPSVSRNNRVRISYYAGSMKS</sequence>
<dbReference type="AlphaFoldDB" id="A0A1Y1JMH4"/>
<keyword evidence="1" id="KW-0472">Membrane</keyword>
<keyword evidence="1" id="KW-0812">Transmembrane</keyword>
<dbReference type="Pfam" id="PF05795">
    <property type="entry name" value="Plasmodium_Vir"/>
    <property type="match status" value="3"/>
</dbReference>
<evidence type="ECO:0000256" key="1">
    <source>
        <dbReference type="SAM" id="Phobius"/>
    </source>
</evidence>
<keyword evidence="1" id="KW-1133">Transmembrane helix</keyword>
<protein>
    <submittedName>
        <fullName evidence="2">Variable surface protein</fullName>
    </submittedName>
</protein>
<dbReference type="OMA" id="CIYIANI"/>
<feature type="transmembrane region" description="Helical" evidence="1">
    <location>
        <begin position="530"/>
        <end position="551"/>
    </location>
</feature>
<dbReference type="OrthoDB" id="382814at2759"/>
<dbReference type="GeneID" id="39748774"/>
<accession>A0A1Y1JMH4</accession>
<dbReference type="RefSeq" id="XP_028544631.1">
    <property type="nucleotide sequence ID" value="XM_028688830.1"/>
</dbReference>